<name>A0A8H9HCN1_KITAU</name>
<evidence type="ECO:0000256" key="1">
    <source>
        <dbReference type="SAM" id="MobiDB-lite"/>
    </source>
</evidence>
<organism evidence="2 3">
    <name type="scientific">Kitasatospora aureofaciens</name>
    <name type="common">Streptomyces aureofaciens</name>
    <dbReference type="NCBI Taxonomy" id="1894"/>
    <lineage>
        <taxon>Bacteria</taxon>
        <taxon>Bacillati</taxon>
        <taxon>Actinomycetota</taxon>
        <taxon>Actinomycetes</taxon>
        <taxon>Kitasatosporales</taxon>
        <taxon>Streptomycetaceae</taxon>
        <taxon>Kitasatospora</taxon>
    </lineage>
</organism>
<feature type="compositionally biased region" description="Low complexity" evidence="1">
    <location>
        <begin position="34"/>
        <end position="61"/>
    </location>
</feature>
<dbReference type="Proteomes" id="UP000610124">
    <property type="component" value="Unassembled WGS sequence"/>
</dbReference>
<evidence type="ECO:0000313" key="3">
    <source>
        <dbReference type="Proteomes" id="UP000610124"/>
    </source>
</evidence>
<proteinExistence type="predicted"/>
<gene>
    <name evidence="2" type="ORF">GCM10010502_05360</name>
</gene>
<sequence>MPQGGAEAVELVGAQFIDAHPFTGVQQGGWNRLPQASPRASSEASPQASPQASVRAPSRFG</sequence>
<comment type="caution">
    <text evidence="2">The sequence shown here is derived from an EMBL/GenBank/DDBJ whole genome shotgun (WGS) entry which is preliminary data.</text>
</comment>
<accession>A0A8H9HCN1</accession>
<reference evidence="2 3" key="1">
    <citation type="journal article" date="2014" name="Int. J. Syst. Evol. Microbiol.">
        <title>Complete genome sequence of Corynebacterium casei LMG S-19264T (=DSM 44701T), isolated from a smear-ripened cheese.</title>
        <authorList>
            <consortium name="US DOE Joint Genome Institute (JGI-PGF)"/>
            <person name="Walter F."/>
            <person name="Albersmeier A."/>
            <person name="Kalinowski J."/>
            <person name="Ruckert C."/>
        </authorList>
    </citation>
    <scope>NUCLEOTIDE SEQUENCE [LARGE SCALE GENOMIC DNA]</scope>
    <source>
        <strain evidence="2 3">JCM 4434</strain>
    </source>
</reference>
<dbReference type="EMBL" id="BMUB01000001">
    <property type="protein sequence ID" value="GGU57710.1"/>
    <property type="molecule type" value="Genomic_DNA"/>
</dbReference>
<feature type="region of interest" description="Disordered" evidence="1">
    <location>
        <begin position="24"/>
        <end position="61"/>
    </location>
</feature>
<protein>
    <submittedName>
        <fullName evidence="2">Uncharacterized protein</fullName>
    </submittedName>
</protein>
<evidence type="ECO:0000313" key="2">
    <source>
        <dbReference type="EMBL" id="GGU57710.1"/>
    </source>
</evidence>
<dbReference type="AlphaFoldDB" id="A0A8H9HCN1"/>